<dbReference type="PANTHER" id="PTHR32322">
    <property type="entry name" value="INNER MEMBRANE TRANSPORTER"/>
    <property type="match status" value="1"/>
</dbReference>
<dbReference type="eggNOG" id="COG0697">
    <property type="taxonomic scope" value="Bacteria"/>
</dbReference>
<keyword evidence="3 6" id="KW-0812">Transmembrane</keyword>
<dbReference type="KEGG" id="glj:GKIL_4013"/>
<evidence type="ECO:0000256" key="5">
    <source>
        <dbReference type="ARBA" id="ARBA00023136"/>
    </source>
</evidence>
<feature type="transmembrane region" description="Helical" evidence="6">
    <location>
        <begin position="283"/>
        <end position="303"/>
    </location>
</feature>
<dbReference type="HOGENOM" id="CLU_074108_1_0_3"/>
<feature type="transmembrane region" description="Helical" evidence="6">
    <location>
        <begin position="107"/>
        <end position="124"/>
    </location>
</feature>
<evidence type="ECO:0000256" key="6">
    <source>
        <dbReference type="SAM" id="Phobius"/>
    </source>
</evidence>
<dbReference type="GO" id="GO:0016020">
    <property type="term" value="C:membrane"/>
    <property type="evidence" value="ECO:0007669"/>
    <property type="project" value="UniProtKB-SubCell"/>
</dbReference>
<gene>
    <name evidence="8" type="ORF">GKIL_4013</name>
</gene>
<feature type="domain" description="EamA" evidence="7">
    <location>
        <begin position="12"/>
        <end position="146"/>
    </location>
</feature>
<dbReference type="InterPro" id="IPR037185">
    <property type="entry name" value="EmrE-like"/>
</dbReference>
<dbReference type="PATRIC" id="fig|1183438.3.peg.3950"/>
<keyword evidence="5 6" id="KW-0472">Membrane</keyword>
<protein>
    <submittedName>
        <fullName evidence="8">Chloramphenical resistance permease RarD</fullName>
    </submittedName>
</protein>
<dbReference type="EMBL" id="CP003587">
    <property type="protein sequence ID" value="AGY60259.1"/>
    <property type="molecule type" value="Genomic_DNA"/>
</dbReference>
<feature type="transmembrane region" description="Helical" evidence="6">
    <location>
        <begin position="136"/>
        <end position="155"/>
    </location>
</feature>
<feature type="transmembrane region" description="Helical" evidence="6">
    <location>
        <begin position="188"/>
        <end position="209"/>
    </location>
</feature>
<feature type="transmembrane region" description="Helical" evidence="6">
    <location>
        <begin position="252"/>
        <end position="271"/>
    </location>
</feature>
<dbReference type="SUPFAM" id="SSF103481">
    <property type="entry name" value="Multidrug resistance efflux transporter EmrE"/>
    <property type="match status" value="2"/>
</dbReference>
<evidence type="ECO:0000313" key="8">
    <source>
        <dbReference type="EMBL" id="AGY60259.1"/>
    </source>
</evidence>
<organism evidence="8 9">
    <name type="scientific">Gloeobacter kilaueensis (strain ATCC BAA-2537 / CCAP 1431/1 / ULC 316 / JS1)</name>
    <dbReference type="NCBI Taxonomy" id="1183438"/>
    <lineage>
        <taxon>Bacteria</taxon>
        <taxon>Bacillati</taxon>
        <taxon>Cyanobacteriota</taxon>
        <taxon>Cyanophyceae</taxon>
        <taxon>Gloeobacterales</taxon>
        <taxon>Gloeobacteraceae</taxon>
        <taxon>Gloeobacter</taxon>
    </lineage>
</organism>
<keyword evidence="4 6" id="KW-1133">Transmembrane helix</keyword>
<dbReference type="STRING" id="1183438.GKIL_4013"/>
<keyword evidence="9" id="KW-1185">Reference proteome</keyword>
<evidence type="ECO:0000313" key="9">
    <source>
        <dbReference type="Proteomes" id="UP000017396"/>
    </source>
</evidence>
<proteinExistence type="inferred from homology"/>
<evidence type="ECO:0000256" key="4">
    <source>
        <dbReference type="ARBA" id="ARBA00022989"/>
    </source>
</evidence>
<sequence>MSLHRSSGRWQLGLGLALVTTFLWGILPVALSIALQQLDSYTLTWVRFVIAFSLLLPFLALQRSLPDLAKLRPLDWGLLALAVVFLAANYVLFLLGLHQTSASNAEVVIQLSPVLLALGALLIFKERYTGLQWSGLAVFVAGFGLFFQAQLASLLTSSATYIVGSGLVVVGAIVWAIYALAQKQLLKVLPAAATMLLIYAGCALVLLPLTHPAQLLTLDSLHLAVVLFCALNTLVAYGAFAASLEHWEASRVSAVISLAPLVTLAAVWASSQVWPALLKPEPLTPTGFLGAVLVVVGSLAMALGRGTLSPQPPPPMVKGEK</sequence>
<feature type="domain" description="EamA" evidence="7">
    <location>
        <begin position="165"/>
        <end position="301"/>
    </location>
</feature>
<accession>U5QRI2</accession>
<dbReference type="InterPro" id="IPR050638">
    <property type="entry name" value="AA-Vitamin_Transporters"/>
</dbReference>
<dbReference type="Pfam" id="PF00892">
    <property type="entry name" value="EamA"/>
    <property type="match status" value="2"/>
</dbReference>
<evidence type="ECO:0000256" key="2">
    <source>
        <dbReference type="ARBA" id="ARBA00007362"/>
    </source>
</evidence>
<reference evidence="8 9" key="1">
    <citation type="journal article" date="2013" name="PLoS ONE">
        <title>Cultivation and Complete Genome Sequencing of Gloeobacter kilaueensis sp. nov., from a Lava Cave in Kilauea Caldera, Hawai'i.</title>
        <authorList>
            <person name="Saw J.H."/>
            <person name="Schatz M."/>
            <person name="Brown M.V."/>
            <person name="Kunkel D.D."/>
            <person name="Foster J.S."/>
            <person name="Shick H."/>
            <person name="Christensen S."/>
            <person name="Hou S."/>
            <person name="Wan X."/>
            <person name="Donachie S.P."/>
        </authorList>
    </citation>
    <scope>NUCLEOTIDE SEQUENCE [LARGE SCALE GENOMIC DNA]</scope>
    <source>
        <strain evidence="9">JS</strain>
    </source>
</reference>
<comment type="similarity">
    <text evidence="2">Belongs to the EamA transporter family.</text>
</comment>
<evidence type="ECO:0000259" key="7">
    <source>
        <dbReference type="Pfam" id="PF00892"/>
    </source>
</evidence>
<comment type="subcellular location">
    <subcellularLocation>
        <location evidence="1">Membrane</location>
        <topology evidence="1">Multi-pass membrane protein</topology>
    </subcellularLocation>
</comment>
<dbReference type="RefSeq" id="WP_023175598.1">
    <property type="nucleotide sequence ID" value="NC_022600.1"/>
</dbReference>
<feature type="transmembrane region" description="Helical" evidence="6">
    <location>
        <begin position="73"/>
        <end position="95"/>
    </location>
</feature>
<evidence type="ECO:0000256" key="3">
    <source>
        <dbReference type="ARBA" id="ARBA00022692"/>
    </source>
</evidence>
<dbReference type="Proteomes" id="UP000017396">
    <property type="component" value="Chromosome"/>
</dbReference>
<name>U5QRI2_GLOK1</name>
<evidence type="ECO:0000256" key="1">
    <source>
        <dbReference type="ARBA" id="ARBA00004141"/>
    </source>
</evidence>
<feature type="transmembrane region" description="Helical" evidence="6">
    <location>
        <begin position="161"/>
        <end position="181"/>
    </location>
</feature>
<dbReference type="AlphaFoldDB" id="U5QRI2"/>
<feature type="transmembrane region" description="Helical" evidence="6">
    <location>
        <begin position="12"/>
        <end position="35"/>
    </location>
</feature>
<feature type="transmembrane region" description="Helical" evidence="6">
    <location>
        <begin position="221"/>
        <end position="240"/>
    </location>
</feature>
<dbReference type="PANTHER" id="PTHR32322:SF2">
    <property type="entry name" value="EAMA DOMAIN-CONTAINING PROTEIN"/>
    <property type="match status" value="1"/>
</dbReference>
<dbReference type="InterPro" id="IPR000620">
    <property type="entry name" value="EamA_dom"/>
</dbReference>
<feature type="transmembrane region" description="Helical" evidence="6">
    <location>
        <begin position="41"/>
        <end position="61"/>
    </location>
</feature>